<organism evidence="2 3">
    <name type="scientific">Salmonirosea aquatica</name>
    <dbReference type="NCBI Taxonomy" id="2654236"/>
    <lineage>
        <taxon>Bacteria</taxon>
        <taxon>Pseudomonadati</taxon>
        <taxon>Bacteroidota</taxon>
        <taxon>Cytophagia</taxon>
        <taxon>Cytophagales</taxon>
        <taxon>Spirosomataceae</taxon>
        <taxon>Salmonirosea</taxon>
    </lineage>
</organism>
<evidence type="ECO:0000256" key="1">
    <source>
        <dbReference type="SAM" id="Phobius"/>
    </source>
</evidence>
<reference evidence="2 3" key="1">
    <citation type="submission" date="2019-10" db="EMBL/GenBank/DDBJ databases">
        <title>Draft Genome Sequence of Cytophagaceae sp. SJW1-29.</title>
        <authorList>
            <person name="Choi A."/>
        </authorList>
    </citation>
    <scope>NUCLEOTIDE SEQUENCE [LARGE SCALE GENOMIC DNA]</scope>
    <source>
        <strain evidence="2 3">SJW1-29</strain>
    </source>
</reference>
<keyword evidence="1" id="KW-0472">Membrane</keyword>
<dbReference type="Proteomes" id="UP000479293">
    <property type="component" value="Unassembled WGS sequence"/>
</dbReference>
<dbReference type="EMBL" id="WHLY01000002">
    <property type="protein sequence ID" value="MPR32439.1"/>
    <property type="molecule type" value="Genomic_DNA"/>
</dbReference>
<keyword evidence="3" id="KW-1185">Reference proteome</keyword>
<accession>A0A7C9BMZ2</accession>
<gene>
    <name evidence="2" type="ORF">GBK04_03520</name>
</gene>
<evidence type="ECO:0000313" key="2">
    <source>
        <dbReference type="EMBL" id="MPR32439.1"/>
    </source>
</evidence>
<feature type="transmembrane region" description="Helical" evidence="1">
    <location>
        <begin position="25"/>
        <end position="41"/>
    </location>
</feature>
<dbReference type="AlphaFoldDB" id="A0A7C9BMZ2"/>
<name>A0A7C9BMZ2_9BACT</name>
<sequence>MTQDELAGLTDQELLQEVKKNKSTTIINGFLFGVMIGIAIYSTWKNGVGFFTLVPLVFAFFAFNNSKKSKALAAEVKSRNLK</sequence>
<comment type="caution">
    <text evidence="2">The sequence shown here is derived from an EMBL/GenBank/DDBJ whole genome shotgun (WGS) entry which is preliminary data.</text>
</comment>
<keyword evidence="1" id="KW-1133">Transmembrane helix</keyword>
<feature type="transmembrane region" description="Helical" evidence="1">
    <location>
        <begin position="47"/>
        <end position="63"/>
    </location>
</feature>
<proteinExistence type="predicted"/>
<keyword evidence="1" id="KW-0812">Transmembrane</keyword>
<protein>
    <submittedName>
        <fullName evidence="2">FUSC family protein</fullName>
    </submittedName>
</protein>
<evidence type="ECO:0000313" key="3">
    <source>
        <dbReference type="Proteomes" id="UP000479293"/>
    </source>
</evidence>